<dbReference type="EMBL" id="LGGP01000170">
    <property type="protein sequence ID" value="KUK80344.1"/>
    <property type="molecule type" value="Genomic_DNA"/>
</dbReference>
<dbReference type="Proteomes" id="UP000054092">
    <property type="component" value="Unassembled WGS sequence"/>
</dbReference>
<accession>A0A101HP47</accession>
<evidence type="ECO:0000313" key="3">
    <source>
        <dbReference type="EMBL" id="KUK80344.1"/>
    </source>
</evidence>
<organism evidence="3 4">
    <name type="scientific">Mesotoga prima</name>
    <dbReference type="NCBI Taxonomy" id="1184387"/>
    <lineage>
        <taxon>Bacteria</taxon>
        <taxon>Thermotogati</taxon>
        <taxon>Thermotogota</taxon>
        <taxon>Thermotogae</taxon>
        <taxon>Kosmotogales</taxon>
        <taxon>Kosmotogaceae</taxon>
        <taxon>Mesotoga</taxon>
    </lineage>
</organism>
<reference evidence="4" key="1">
    <citation type="journal article" date="2015" name="MBio">
        <title>Genome-Resolved Metagenomic Analysis Reveals Roles for Candidate Phyla and Other Microbial Community Members in Biogeochemical Transformations in Oil Reservoirs.</title>
        <authorList>
            <person name="Hu P."/>
            <person name="Tom L."/>
            <person name="Singh A."/>
            <person name="Thomas B.C."/>
            <person name="Baker B.J."/>
            <person name="Piceno Y.M."/>
            <person name="Andersen G.L."/>
            <person name="Banfield J.F."/>
        </authorList>
    </citation>
    <scope>NUCLEOTIDE SEQUENCE [LARGE SCALE GENOMIC DNA]</scope>
</reference>
<name>A0A101HP47_9BACT</name>
<feature type="chain" id="PRO_5007097002" evidence="2">
    <location>
        <begin position="21"/>
        <end position="70"/>
    </location>
</feature>
<evidence type="ECO:0000256" key="2">
    <source>
        <dbReference type="SAM" id="SignalP"/>
    </source>
</evidence>
<feature type="signal peptide" evidence="2">
    <location>
        <begin position="1"/>
        <end position="20"/>
    </location>
</feature>
<protein>
    <submittedName>
        <fullName evidence="3">Uncharacterized protein</fullName>
    </submittedName>
</protein>
<comment type="caution">
    <text evidence="3">The sequence shown here is derived from an EMBL/GenBank/DDBJ whole genome shotgun (WGS) entry which is preliminary data.</text>
</comment>
<sequence length="70" mass="7032">MKRITAIVLFLLLAFGIALSINGSGPGDGVPDGPDDDAGYGAPDDSCEGNGPGQGKPALDEDEMVIAEIS</sequence>
<evidence type="ECO:0000256" key="1">
    <source>
        <dbReference type="SAM" id="MobiDB-lite"/>
    </source>
</evidence>
<dbReference type="AlphaFoldDB" id="A0A101HP47"/>
<proteinExistence type="predicted"/>
<feature type="region of interest" description="Disordered" evidence="1">
    <location>
        <begin position="24"/>
        <end position="62"/>
    </location>
</feature>
<gene>
    <name evidence="3" type="ORF">XD94_1034</name>
</gene>
<keyword evidence="2" id="KW-0732">Signal</keyword>
<evidence type="ECO:0000313" key="4">
    <source>
        <dbReference type="Proteomes" id="UP000054092"/>
    </source>
</evidence>
<dbReference type="PATRIC" id="fig|1184387.3.peg.1452"/>